<dbReference type="SUPFAM" id="SSF51735">
    <property type="entry name" value="NAD(P)-binding Rossmann-fold domains"/>
    <property type="match status" value="1"/>
</dbReference>
<gene>
    <name evidence="5" type="primary">wecC</name>
    <name evidence="5" type="ORF">HPC72_07160</name>
</gene>
<dbReference type="PIRSF" id="PIRSF500136">
    <property type="entry name" value="UDP_ManNAc_DH"/>
    <property type="match status" value="1"/>
</dbReference>
<dbReference type="InterPro" id="IPR036291">
    <property type="entry name" value="NAD(P)-bd_dom_sf"/>
</dbReference>
<keyword evidence="6" id="KW-1185">Reference proteome</keyword>
<dbReference type="InterPro" id="IPR008927">
    <property type="entry name" value="6-PGluconate_DH-like_C_sf"/>
</dbReference>
<keyword evidence="1 5" id="KW-0560">Oxidoreductase</keyword>
<dbReference type="PANTHER" id="PTHR43491:SF1">
    <property type="entry name" value="UDP-N-ACETYL-D-MANNOSAMINE DEHYDROGENASE"/>
    <property type="match status" value="1"/>
</dbReference>
<dbReference type="AlphaFoldDB" id="A0A6M8B5V1"/>
<dbReference type="Pfam" id="PF00984">
    <property type="entry name" value="UDPG_MGDP_dh"/>
    <property type="match status" value="1"/>
</dbReference>
<dbReference type="Gene3D" id="3.40.50.720">
    <property type="entry name" value="NAD(P)-binding Rossmann-like Domain"/>
    <property type="match status" value="3"/>
</dbReference>
<evidence type="ECO:0000313" key="6">
    <source>
        <dbReference type="Proteomes" id="UP000504752"/>
    </source>
</evidence>
<dbReference type="InterPro" id="IPR036220">
    <property type="entry name" value="UDP-Glc/GDP-Man_DH_C_sf"/>
</dbReference>
<dbReference type="Gene3D" id="1.20.5.100">
    <property type="entry name" value="Cytochrome c1, transmembrane anchor, C-terminal"/>
    <property type="match status" value="1"/>
</dbReference>
<dbReference type="PANTHER" id="PTHR43491">
    <property type="entry name" value="UDP-N-ACETYL-D-MANNOSAMINE DEHYDROGENASE"/>
    <property type="match status" value="1"/>
</dbReference>
<dbReference type="SMART" id="SM00984">
    <property type="entry name" value="UDPG_MGDP_dh_C"/>
    <property type="match status" value="1"/>
</dbReference>
<evidence type="ECO:0000256" key="1">
    <source>
        <dbReference type="ARBA" id="ARBA00023002"/>
    </source>
</evidence>
<reference evidence="5 6" key="1">
    <citation type="submission" date="2020-05" db="EMBL/GenBank/DDBJ databases">
        <title>Actinomyces sp. zg-325.</title>
        <authorList>
            <person name="Yang C."/>
        </authorList>
    </citation>
    <scope>NUCLEOTIDE SEQUENCE [LARGE SCALE GENOMIC DNA]</scope>
    <source>
        <strain evidence="6">zg-325</strain>
    </source>
</reference>
<evidence type="ECO:0000256" key="2">
    <source>
        <dbReference type="ARBA" id="ARBA00023027"/>
    </source>
</evidence>
<evidence type="ECO:0000256" key="3">
    <source>
        <dbReference type="PIRNR" id="PIRNR000124"/>
    </source>
</evidence>
<feature type="domain" description="UDP-glucose/GDP-mannose dehydrogenase C-terminal" evidence="4">
    <location>
        <begin position="350"/>
        <end position="450"/>
    </location>
</feature>
<name>A0A6M8B5V1_9ACTO</name>
<dbReference type="KEGG" id="amam:HPC72_07160"/>
<dbReference type="PIRSF" id="PIRSF000124">
    <property type="entry name" value="UDPglc_GDPman_dh"/>
    <property type="match status" value="1"/>
</dbReference>
<dbReference type="InterPro" id="IPR014026">
    <property type="entry name" value="UDP-Glc/GDP-Man_DH_dimer"/>
</dbReference>
<evidence type="ECO:0000313" key="5">
    <source>
        <dbReference type="EMBL" id="QKD80027.1"/>
    </source>
</evidence>
<dbReference type="Pfam" id="PF03720">
    <property type="entry name" value="UDPG_MGDP_dh_C"/>
    <property type="match status" value="1"/>
</dbReference>
<proteinExistence type="inferred from homology"/>
<dbReference type="InterPro" id="IPR017476">
    <property type="entry name" value="UDP-Glc/GDP-Man"/>
</dbReference>
<dbReference type="SUPFAM" id="SSF52413">
    <property type="entry name" value="UDP-glucose/GDP-mannose dehydrogenase C-terminal domain"/>
    <property type="match status" value="1"/>
</dbReference>
<sequence>MTTTRTLAPADPSDGAPISTVAVVGLGYIGLPTAAALSSAGLRVIGVDTSASRVEAVGRGEPPFVEEGLKQAVAEQIMRGRLTTQRTMPRADAYVVAVPTPLAAGHRADLGSVDAAGAAIAPVLAGGELVILESTSPPGTTARLARAIQAARPDLAVPLTEQDDAGGATTRATPPAARARRAGAAVDVVHCPERVLPGRAMAEIVENDRIIGGLTARGARRAMSLYAAFSTGELLLTDARTAELAKLAENAYRDVNIAFANELAAICADQGVDPWELIELANRHPRVSILDPGPGVGGHCIAVDPWFIVEAAPERARLIRAAREVNDAAPGRVVEQVLGAVRGQAAPTIAALGLAFKADVDDLRGSPALAIVEALARALPRARIIVAEPHIDALPESLSGWPKVSLAPIEDAVAQASTVVLLVDHREMRDLDHAALAGRAVIDTRGLWRQRRP</sequence>
<dbReference type="GO" id="GO:0089714">
    <property type="term" value="F:UDP-N-acetyl-D-mannosamine dehydrogenase activity"/>
    <property type="evidence" value="ECO:0007669"/>
    <property type="project" value="UniProtKB-EC"/>
</dbReference>
<dbReference type="SUPFAM" id="SSF48179">
    <property type="entry name" value="6-phosphogluconate dehydrogenase C-terminal domain-like"/>
    <property type="match status" value="1"/>
</dbReference>
<dbReference type="GO" id="GO:0051287">
    <property type="term" value="F:NAD binding"/>
    <property type="evidence" value="ECO:0007669"/>
    <property type="project" value="InterPro"/>
</dbReference>
<dbReference type="Proteomes" id="UP000504752">
    <property type="component" value="Chromosome"/>
</dbReference>
<dbReference type="EC" id="1.1.1.336" evidence="5"/>
<dbReference type="InterPro" id="IPR014027">
    <property type="entry name" value="UDP-Glc/GDP-Man_DH_C"/>
</dbReference>
<protein>
    <submittedName>
        <fullName evidence="5">UDP-N-acetyl-D-mannosamine dehydrogenase</fullName>
        <ecNumber evidence="5">1.1.1.336</ecNumber>
    </submittedName>
</protein>
<dbReference type="NCBIfam" id="TIGR03026">
    <property type="entry name" value="NDP-sugDHase"/>
    <property type="match status" value="1"/>
</dbReference>
<dbReference type="InterPro" id="IPR001732">
    <property type="entry name" value="UDP-Glc/GDP-Man_DH_N"/>
</dbReference>
<dbReference type="GO" id="GO:0016628">
    <property type="term" value="F:oxidoreductase activity, acting on the CH-CH group of donors, NAD or NADP as acceptor"/>
    <property type="evidence" value="ECO:0007669"/>
    <property type="project" value="InterPro"/>
</dbReference>
<comment type="similarity">
    <text evidence="3">Belongs to the UDP-glucose/GDP-mannose dehydrogenase family.</text>
</comment>
<dbReference type="GO" id="GO:0000271">
    <property type="term" value="P:polysaccharide biosynthetic process"/>
    <property type="evidence" value="ECO:0007669"/>
    <property type="project" value="InterPro"/>
</dbReference>
<keyword evidence="2" id="KW-0520">NAD</keyword>
<dbReference type="InterPro" id="IPR028359">
    <property type="entry name" value="UDP_ManNAc/GlcNAc_DH"/>
</dbReference>
<organism evidence="5 6">
    <name type="scientific">Actinomyces marmotae</name>
    <dbReference type="NCBI Taxonomy" id="2737173"/>
    <lineage>
        <taxon>Bacteria</taxon>
        <taxon>Bacillati</taxon>
        <taxon>Actinomycetota</taxon>
        <taxon>Actinomycetes</taxon>
        <taxon>Actinomycetales</taxon>
        <taxon>Actinomycetaceae</taxon>
        <taxon>Actinomyces</taxon>
    </lineage>
</organism>
<dbReference type="NCBIfam" id="NF008286">
    <property type="entry name" value="PRK11064.1"/>
    <property type="match status" value="1"/>
</dbReference>
<dbReference type="Pfam" id="PF03721">
    <property type="entry name" value="UDPG_MGDP_dh_N"/>
    <property type="match status" value="2"/>
</dbReference>
<evidence type="ECO:0000259" key="4">
    <source>
        <dbReference type="SMART" id="SM00984"/>
    </source>
</evidence>
<accession>A0A6M8B5V1</accession>
<dbReference type="EMBL" id="CP053642">
    <property type="protein sequence ID" value="QKD80027.1"/>
    <property type="molecule type" value="Genomic_DNA"/>
</dbReference>
<dbReference type="RefSeq" id="WP_159524468.1">
    <property type="nucleotide sequence ID" value="NZ_CP053642.1"/>
</dbReference>